<dbReference type="PANTHER" id="PTHR43802">
    <property type="entry name" value="ENOYL-COA HYDRATASE"/>
    <property type="match status" value="1"/>
</dbReference>
<dbReference type="eggNOG" id="COG1024">
    <property type="taxonomic scope" value="Bacteria"/>
</dbReference>
<dbReference type="EMBL" id="ASRX01000013">
    <property type="protein sequence ID" value="EYF07004.1"/>
    <property type="molecule type" value="Genomic_DNA"/>
</dbReference>
<gene>
    <name evidence="2" type="ORF">CAP_1263</name>
</gene>
<sequence length="269" mass="28497">MKREENTMSEEVLIVSRDGAVATLTMNRPRAKNALNKALLEALATQLRAVADDPEVRAVILTGAGGAFCAGADLKSAFVDNPNVLDEIDVTLGVYHSLIRAIAYAPKPVIAAVDGPSVGFGCDLALACDLRIVSTEAYFQEKFVKIGLMPDGGGTFWLPRLVGLARAMEIMMLGETIPAARALEYGIVNRVVAPPELGATALHLARTLASGPPLALAGMKRATRDALGGGLEAALNAEKEGQLRCLRSNDCMEGVAAWVQKREPSFQGR</sequence>
<dbReference type="Pfam" id="PF00378">
    <property type="entry name" value="ECH_1"/>
    <property type="match status" value="1"/>
</dbReference>
<proteinExistence type="inferred from homology"/>
<comment type="caution">
    <text evidence="2">The sequence shown here is derived from an EMBL/GenBank/DDBJ whole genome shotgun (WGS) entry which is preliminary data.</text>
</comment>
<evidence type="ECO:0000256" key="1">
    <source>
        <dbReference type="ARBA" id="ARBA00005254"/>
    </source>
</evidence>
<dbReference type="PANTHER" id="PTHR43802:SF1">
    <property type="entry name" value="IP11341P-RELATED"/>
    <property type="match status" value="1"/>
</dbReference>
<keyword evidence="3" id="KW-1185">Reference proteome</keyword>
<dbReference type="AlphaFoldDB" id="A0A017TCN2"/>
<name>A0A017TCN2_9BACT</name>
<protein>
    <submittedName>
        <fullName evidence="2">Enoyl-CoA hydratase</fullName>
    </submittedName>
</protein>
<dbReference type="Proteomes" id="UP000019678">
    <property type="component" value="Unassembled WGS sequence"/>
</dbReference>
<evidence type="ECO:0000313" key="2">
    <source>
        <dbReference type="EMBL" id="EYF07004.1"/>
    </source>
</evidence>
<dbReference type="InterPro" id="IPR029045">
    <property type="entry name" value="ClpP/crotonase-like_dom_sf"/>
</dbReference>
<dbReference type="GO" id="GO:0003824">
    <property type="term" value="F:catalytic activity"/>
    <property type="evidence" value="ECO:0007669"/>
    <property type="project" value="UniProtKB-ARBA"/>
</dbReference>
<dbReference type="OrthoDB" id="5365311at2"/>
<dbReference type="SUPFAM" id="SSF52096">
    <property type="entry name" value="ClpP/crotonase"/>
    <property type="match status" value="1"/>
</dbReference>
<evidence type="ECO:0000313" key="3">
    <source>
        <dbReference type="Proteomes" id="UP000019678"/>
    </source>
</evidence>
<accession>A0A017TCN2</accession>
<dbReference type="STRING" id="1192034.CAP_1263"/>
<dbReference type="InterPro" id="IPR001753">
    <property type="entry name" value="Enoyl-CoA_hydra/iso"/>
</dbReference>
<comment type="similarity">
    <text evidence="1">Belongs to the enoyl-CoA hydratase/isomerase family.</text>
</comment>
<dbReference type="Gene3D" id="3.90.226.10">
    <property type="entry name" value="2-enoyl-CoA Hydratase, Chain A, domain 1"/>
    <property type="match status" value="1"/>
</dbReference>
<organism evidence="2 3">
    <name type="scientific">Chondromyces apiculatus DSM 436</name>
    <dbReference type="NCBI Taxonomy" id="1192034"/>
    <lineage>
        <taxon>Bacteria</taxon>
        <taxon>Pseudomonadati</taxon>
        <taxon>Myxococcota</taxon>
        <taxon>Polyangia</taxon>
        <taxon>Polyangiales</taxon>
        <taxon>Polyangiaceae</taxon>
        <taxon>Chondromyces</taxon>
    </lineage>
</organism>
<dbReference type="CDD" id="cd06558">
    <property type="entry name" value="crotonase-like"/>
    <property type="match status" value="1"/>
</dbReference>
<reference evidence="2 3" key="1">
    <citation type="submission" date="2013-05" db="EMBL/GenBank/DDBJ databases">
        <title>Genome assembly of Chondromyces apiculatus DSM 436.</title>
        <authorList>
            <person name="Sharma G."/>
            <person name="Khatri I."/>
            <person name="Kaur C."/>
            <person name="Mayilraj S."/>
            <person name="Subramanian S."/>
        </authorList>
    </citation>
    <scope>NUCLEOTIDE SEQUENCE [LARGE SCALE GENOMIC DNA]</scope>
    <source>
        <strain evidence="2 3">DSM 436</strain>
    </source>
</reference>